<name>A0A914MNX5_MELIC</name>
<reference evidence="2" key="1">
    <citation type="submission" date="2022-11" db="UniProtKB">
        <authorList>
            <consortium name="WormBaseParasite"/>
        </authorList>
    </citation>
    <scope>IDENTIFICATION</scope>
</reference>
<dbReference type="AlphaFoldDB" id="A0A914MNX5"/>
<sequence>MHVNCTIFIFDKARRSRSPLSKIAIPWQYNPSPLEAGFREICPLGIARQKTSV</sequence>
<dbReference type="Proteomes" id="UP000887563">
    <property type="component" value="Unplaced"/>
</dbReference>
<evidence type="ECO:0000313" key="1">
    <source>
        <dbReference type="Proteomes" id="UP000887563"/>
    </source>
</evidence>
<organism evidence="1 2">
    <name type="scientific">Meloidogyne incognita</name>
    <name type="common">Southern root-knot nematode worm</name>
    <name type="synonym">Oxyuris incognita</name>
    <dbReference type="NCBI Taxonomy" id="6306"/>
    <lineage>
        <taxon>Eukaryota</taxon>
        <taxon>Metazoa</taxon>
        <taxon>Ecdysozoa</taxon>
        <taxon>Nematoda</taxon>
        <taxon>Chromadorea</taxon>
        <taxon>Rhabditida</taxon>
        <taxon>Tylenchina</taxon>
        <taxon>Tylenchomorpha</taxon>
        <taxon>Tylenchoidea</taxon>
        <taxon>Meloidogynidae</taxon>
        <taxon>Meloidogyninae</taxon>
        <taxon>Meloidogyne</taxon>
        <taxon>Meloidogyne incognita group</taxon>
    </lineage>
</organism>
<dbReference type="WBParaSite" id="Minc3s02095g28254">
    <property type="protein sequence ID" value="Minc3s02095g28254"/>
    <property type="gene ID" value="Minc3s02095g28254"/>
</dbReference>
<evidence type="ECO:0000313" key="2">
    <source>
        <dbReference type="WBParaSite" id="Minc3s02095g28254"/>
    </source>
</evidence>
<protein>
    <submittedName>
        <fullName evidence="2">Uncharacterized protein</fullName>
    </submittedName>
</protein>
<keyword evidence="1" id="KW-1185">Reference proteome</keyword>
<accession>A0A914MNX5</accession>
<proteinExistence type="predicted"/>